<protein>
    <submittedName>
        <fullName evidence="1">Uncharacterized protein</fullName>
    </submittedName>
</protein>
<dbReference type="Proteomes" id="UP001359559">
    <property type="component" value="Unassembled WGS sequence"/>
</dbReference>
<gene>
    <name evidence="1" type="ORF">RJT34_02481</name>
</gene>
<dbReference type="AlphaFoldDB" id="A0AAN9Q1Q4"/>
<evidence type="ECO:0000313" key="1">
    <source>
        <dbReference type="EMBL" id="KAK7317884.1"/>
    </source>
</evidence>
<organism evidence="1 2">
    <name type="scientific">Clitoria ternatea</name>
    <name type="common">Butterfly pea</name>
    <dbReference type="NCBI Taxonomy" id="43366"/>
    <lineage>
        <taxon>Eukaryota</taxon>
        <taxon>Viridiplantae</taxon>
        <taxon>Streptophyta</taxon>
        <taxon>Embryophyta</taxon>
        <taxon>Tracheophyta</taxon>
        <taxon>Spermatophyta</taxon>
        <taxon>Magnoliopsida</taxon>
        <taxon>eudicotyledons</taxon>
        <taxon>Gunneridae</taxon>
        <taxon>Pentapetalae</taxon>
        <taxon>rosids</taxon>
        <taxon>fabids</taxon>
        <taxon>Fabales</taxon>
        <taxon>Fabaceae</taxon>
        <taxon>Papilionoideae</taxon>
        <taxon>50 kb inversion clade</taxon>
        <taxon>NPAAA clade</taxon>
        <taxon>indigoferoid/millettioid clade</taxon>
        <taxon>Phaseoleae</taxon>
        <taxon>Clitoria</taxon>
    </lineage>
</organism>
<dbReference type="EMBL" id="JAYKXN010000001">
    <property type="protein sequence ID" value="KAK7317884.1"/>
    <property type="molecule type" value="Genomic_DNA"/>
</dbReference>
<proteinExistence type="predicted"/>
<name>A0AAN9Q1Q4_CLITE</name>
<reference evidence="1 2" key="1">
    <citation type="submission" date="2024-01" db="EMBL/GenBank/DDBJ databases">
        <title>The genomes of 5 underutilized Papilionoideae crops provide insights into root nodulation and disease resistance.</title>
        <authorList>
            <person name="Yuan L."/>
        </authorList>
    </citation>
    <scope>NUCLEOTIDE SEQUENCE [LARGE SCALE GENOMIC DNA]</scope>
    <source>
        <strain evidence="1">LY-2023</strain>
        <tissue evidence="1">Leaf</tissue>
    </source>
</reference>
<comment type="caution">
    <text evidence="1">The sequence shown here is derived from an EMBL/GenBank/DDBJ whole genome shotgun (WGS) entry which is preliminary data.</text>
</comment>
<keyword evidence="2" id="KW-1185">Reference proteome</keyword>
<sequence length="74" mass="8528">MIRLSPEHEKKRNLHLCANEGVIIEGRKKEGFVYHYAKLEVAGYCHRCCCISTITEVDKDNDKDNDDFTLPNDS</sequence>
<accession>A0AAN9Q1Q4</accession>
<evidence type="ECO:0000313" key="2">
    <source>
        <dbReference type="Proteomes" id="UP001359559"/>
    </source>
</evidence>